<sequence>MDFCQSEPDFTKVPLYQPDHIAFLNKDQPPLFTGTEETIHPLTNTSVTTSSASSASSSWTPPPSSSSYDLQQVLLHYRSQPDLLQLILESKLQEDRRRTEEARLKAKELDLMLLQQHHQLNQQHQGSFTTTSLLSSAAATASTSASAAVVSSSTSSSSSSSSLPEQPHHHQPASIPMKRRDSSLFGNTDDLDDALFLQQMTNSLPESIDTQHHHPHESLSPSCAIPDFYQPNNNKELMISQPHSTQKPRKRREMQAITKLVETRENPYLDGHFWRNNGNTIQKKTGNKSVYFKCSNSTKGCPVNKTSTYSQETGEYLIKYRGEHLPECGKVQHIVEV</sequence>
<dbReference type="EMBL" id="MCGE01000007">
    <property type="protein sequence ID" value="ORZ19423.1"/>
    <property type="molecule type" value="Genomic_DNA"/>
</dbReference>
<name>A0A1X2IN21_9FUNG</name>
<dbReference type="InterPro" id="IPR003657">
    <property type="entry name" value="WRKY_dom"/>
</dbReference>
<feature type="region of interest" description="Disordered" evidence="6">
    <location>
        <begin position="45"/>
        <end position="64"/>
    </location>
</feature>
<protein>
    <recommendedName>
        <fullName evidence="7">WRKY domain-containing protein</fullName>
    </recommendedName>
</protein>
<dbReference type="Pfam" id="PF03106">
    <property type="entry name" value="WRKY"/>
    <property type="match status" value="1"/>
</dbReference>
<dbReference type="GO" id="GO:0043565">
    <property type="term" value="F:sequence-specific DNA binding"/>
    <property type="evidence" value="ECO:0007669"/>
    <property type="project" value="InterPro"/>
</dbReference>
<keyword evidence="2" id="KW-0805">Transcription regulation</keyword>
<dbReference type="PROSITE" id="PS50811">
    <property type="entry name" value="WRKY"/>
    <property type="match status" value="1"/>
</dbReference>
<dbReference type="OrthoDB" id="2362414at2759"/>
<evidence type="ECO:0000313" key="8">
    <source>
        <dbReference type="EMBL" id="ORZ19423.1"/>
    </source>
</evidence>
<feature type="compositionally biased region" description="Low complexity" evidence="6">
    <location>
        <begin position="45"/>
        <end position="59"/>
    </location>
</feature>
<keyword evidence="5" id="KW-0539">Nucleus</keyword>
<evidence type="ECO:0000256" key="2">
    <source>
        <dbReference type="ARBA" id="ARBA00023015"/>
    </source>
</evidence>
<feature type="region of interest" description="Disordered" evidence="6">
    <location>
        <begin position="207"/>
        <end position="235"/>
    </location>
</feature>
<reference evidence="8 9" key="1">
    <citation type="submission" date="2016-07" db="EMBL/GenBank/DDBJ databases">
        <title>Pervasive Adenine N6-methylation of Active Genes in Fungi.</title>
        <authorList>
            <consortium name="DOE Joint Genome Institute"/>
            <person name="Mondo S.J."/>
            <person name="Dannebaum R.O."/>
            <person name="Kuo R.C."/>
            <person name="Labutti K."/>
            <person name="Haridas S."/>
            <person name="Kuo A."/>
            <person name="Salamov A."/>
            <person name="Ahrendt S.R."/>
            <person name="Lipzen A."/>
            <person name="Sullivan W."/>
            <person name="Andreopoulos W.B."/>
            <person name="Clum A."/>
            <person name="Lindquist E."/>
            <person name="Daum C."/>
            <person name="Ramamoorthy G.K."/>
            <person name="Gryganskyi A."/>
            <person name="Culley D."/>
            <person name="Magnuson J.K."/>
            <person name="James T.Y."/>
            <person name="O'Malley M.A."/>
            <person name="Stajich J.E."/>
            <person name="Spatafora J.W."/>
            <person name="Visel A."/>
            <person name="Grigoriev I.V."/>
        </authorList>
    </citation>
    <scope>NUCLEOTIDE SEQUENCE [LARGE SCALE GENOMIC DNA]</scope>
    <source>
        <strain evidence="8 9">NRRL 1336</strain>
    </source>
</reference>
<accession>A0A1X2IN21</accession>
<dbReference type="GO" id="GO:0005634">
    <property type="term" value="C:nucleus"/>
    <property type="evidence" value="ECO:0007669"/>
    <property type="project" value="UniProtKB-SubCell"/>
</dbReference>
<dbReference type="Gene3D" id="2.20.25.80">
    <property type="entry name" value="WRKY domain"/>
    <property type="match status" value="1"/>
</dbReference>
<evidence type="ECO:0000256" key="5">
    <source>
        <dbReference type="ARBA" id="ARBA00023242"/>
    </source>
</evidence>
<evidence type="ECO:0000313" key="9">
    <source>
        <dbReference type="Proteomes" id="UP000193560"/>
    </source>
</evidence>
<feature type="domain" description="WRKY" evidence="7">
    <location>
        <begin position="263"/>
        <end position="324"/>
    </location>
</feature>
<dbReference type="GO" id="GO:0003700">
    <property type="term" value="F:DNA-binding transcription factor activity"/>
    <property type="evidence" value="ECO:0007669"/>
    <property type="project" value="InterPro"/>
</dbReference>
<evidence type="ECO:0000256" key="4">
    <source>
        <dbReference type="ARBA" id="ARBA00023163"/>
    </source>
</evidence>
<gene>
    <name evidence="8" type="ORF">BCR42DRAFT_489363</name>
</gene>
<evidence type="ECO:0000256" key="1">
    <source>
        <dbReference type="ARBA" id="ARBA00004123"/>
    </source>
</evidence>
<dbReference type="SUPFAM" id="SSF118290">
    <property type="entry name" value="WRKY DNA-binding domain"/>
    <property type="match status" value="1"/>
</dbReference>
<dbReference type="SMART" id="SM00774">
    <property type="entry name" value="WRKY"/>
    <property type="match status" value="1"/>
</dbReference>
<keyword evidence="3" id="KW-0238">DNA-binding</keyword>
<evidence type="ECO:0000256" key="6">
    <source>
        <dbReference type="SAM" id="MobiDB-lite"/>
    </source>
</evidence>
<dbReference type="Proteomes" id="UP000193560">
    <property type="component" value="Unassembled WGS sequence"/>
</dbReference>
<evidence type="ECO:0000259" key="7">
    <source>
        <dbReference type="PROSITE" id="PS50811"/>
    </source>
</evidence>
<proteinExistence type="predicted"/>
<comment type="subcellular location">
    <subcellularLocation>
        <location evidence="1">Nucleus</location>
    </subcellularLocation>
</comment>
<feature type="region of interest" description="Disordered" evidence="6">
    <location>
        <begin position="152"/>
        <end position="186"/>
    </location>
</feature>
<feature type="compositionally biased region" description="Low complexity" evidence="6">
    <location>
        <begin position="152"/>
        <end position="162"/>
    </location>
</feature>
<dbReference type="AlphaFoldDB" id="A0A1X2IN21"/>
<evidence type="ECO:0000256" key="3">
    <source>
        <dbReference type="ARBA" id="ARBA00023125"/>
    </source>
</evidence>
<keyword evidence="9" id="KW-1185">Reference proteome</keyword>
<organism evidence="8 9">
    <name type="scientific">Absidia repens</name>
    <dbReference type="NCBI Taxonomy" id="90262"/>
    <lineage>
        <taxon>Eukaryota</taxon>
        <taxon>Fungi</taxon>
        <taxon>Fungi incertae sedis</taxon>
        <taxon>Mucoromycota</taxon>
        <taxon>Mucoromycotina</taxon>
        <taxon>Mucoromycetes</taxon>
        <taxon>Mucorales</taxon>
        <taxon>Cunninghamellaceae</taxon>
        <taxon>Absidia</taxon>
    </lineage>
</organism>
<dbReference type="InterPro" id="IPR036576">
    <property type="entry name" value="WRKY_dom_sf"/>
</dbReference>
<keyword evidence="4" id="KW-0804">Transcription</keyword>
<comment type="caution">
    <text evidence="8">The sequence shown here is derived from an EMBL/GenBank/DDBJ whole genome shotgun (WGS) entry which is preliminary data.</text>
</comment>